<dbReference type="EMBL" id="JADBEK010000001">
    <property type="protein sequence ID" value="MBE1582169.1"/>
    <property type="molecule type" value="Genomic_DNA"/>
</dbReference>
<dbReference type="Proteomes" id="UP000633509">
    <property type="component" value="Unassembled WGS sequence"/>
</dbReference>
<dbReference type="RefSeq" id="WP_192783500.1">
    <property type="nucleotide sequence ID" value="NZ_JADBEK010000001.1"/>
</dbReference>
<evidence type="ECO:0000313" key="1">
    <source>
        <dbReference type="EMBL" id="MBE1582169.1"/>
    </source>
</evidence>
<gene>
    <name evidence="1" type="ORF">H4W80_000427</name>
</gene>
<name>A0ABR9LNE0_9ACTN</name>
<protein>
    <submittedName>
        <fullName evidence="1">Uncharacterized protein</fullName>
    </submittedName>
</protein>
<proteinExistence type="predicted"/>
<reference evidence="1 2" key="1">
    <citation type="submission" date="2020-10" db="EMBL/GenBank/DDBJ databases">
        <title>Sequencing the genomes of 1000 actinobacteria strains.</title>
        <authorList>
            <person name="Klenk H.-P."/>
        </authorList>
    </citation>
    <scope>NUCLEOTIDE SEQUENCE [LARGE SCALE GENOMIC DNA]</scope>
    <source>
        <strain evidence="1 2">DSM 43173</strain>
    </source>
</reference>
<comment type="caution">
    <text evidence="1">The sequence shown here is derived from an EMBL/GenBank/DDBJ whole genome shotgun (WGS) entry which is preliminary data.</text>
</comment>
<evidence type="ECO:0000313" key="2">
    <source>
        <dbReference type="Proteomes" id="UP000633509"/>
    </source>
</evidence>
<keyword evidence="2" id="KW-1185">Reference proteome</keyword>
<accession>A0ABR9LNE0</accession>
<organism evidence="1 2">
    <name type="scientific">Nonomuraea angiospora</name>
    <dbReference type="NCBI Taxonomy" id="46172"/>
    <lineage>
        <taxon>Bacteria</taxon>
        <taxon>Bacillati</taxon>
        <taxon>Actinomycetota</taxon>
        <taxon>Actinomycetes</taxon>
        <taxon>Streptosporangiales</taxon>
        <taxon>Streptosporangiaceae</taxon>
        <taxon>Nonomuraea</taxon>
    </lineage>
</organism>
<sequence length="341" mass="36044">MPPEGVPAYSGELLPAGMDEPLEVRFWITSPEAAVRAVAAARRGTEECGRSDGDVLKNVAGFNQWGWRGVQALVTMDGWTEFGDPGAGATIVAARGGLLAEVTWAWPFEVDGEPDPLVLRQGTASATAVLAAVGGDPAGSAPVTTSTRSAAAAVATALPPPSAYGKDLVSWPRPGDGPLSHELVCQDPFFEQNAYAGAPAVTRRLIGEVSVREDVLFLPDEPSAEEARVRPLTAGSEIPIANGPLPCGSEDARSYSIAPRRAPFTRGPWTGEIETFAIGRPDLRRRPFDHDSVAHVAVAVRHGSTMVYLRWQASDRPDPAAALRAGRAALTRTLDRLPTSD</sequence>